<dbReference type="InterPro" id="IPR057646">
    <property type="entry name" value="WD40_WDHD1_1st"/>
</dbReference>
<keyword evidence="11" id="KW-1185">Reference proteome</keyword>
<evidence type="ECO:0000256" key="3">
    <source>
        <dbReference type="ARBA" id="ARBA00022737"/>
    </source>
</evidence>
<dbReference type="InterPro" id="IPR022100">
    <property type="entry name" value="WDHD1/CFT4_beta-prop_2nd"/>
</dbReference>
<feature type="region of interest" description="Disordered" evidence="6">
    <location>
        <begin position="366"/>
        <end position="422"/>
    </location>
</feature>
<evidence type="ECO:0000313" key="10">
    <source>
        <dbReference type="EMBL" id="PWZ03650.1"/>
    </source>
</evidence>
<dbReference type="Pfam" id="PF12341">
    <property type="entry name" value="Mcl1_mid"/>
    <property type="match status" value="1"/>
</dbReference>
<feature type="domain" description="WDHD1/CFT4 second beta-propeller" evidence="7">
    <location>
        <begin position="437"/>
        <end position="765"/>
    </location>
</feature>
<dbReference type="EMBL" id="KZ819188">
    <property type="protein sequence ID" value="PWZ03650.1"/>
    <property type="molecule type" value="Genomic_DNA"/>
</dbReference>
<dbReference type="SUPFAM" id="SSF50978">
    <property type="entry name" value="WD40 repeat-like"/>
    <property type="match status" value="1"/>
</dbReference>
<feature type="repeat" description="WD" evidence="5">
    <location>
        <begin position="155"/>
        <end position="188"/>
    </location>
</feature>
<feature type="domain" description="WDHD1 first WD40" evidence="9">
    <location>
        <begin position="28"/>
        <end position="329"/>
    </location>
</feature>
<feature type="compositionally biased region" description="Acidic residues" evidence="6">
    <location>
        <begin position="387"/>
        <end position="396"/>
    </location>
</feature>
<evidence type="ECO:0000259" key="9">
    <source>
        <dbReference type="Pfam" id="PF24817"/>
    </source>
</evidence>
<gene>
    <name evidence="10" type="ORF">BCV70DRAFT_197849</name>
</gene>
<dbReference type="Pfam" id="PF24817">
    <property type="entry name" value="WD40_WDHD1_1st"/>
    <property type="match status" value="1"/>
</dbReference>
<comment type="subcellular location">
    <subcellularLocation>
        <location evidence="1">Nucleus</location>
    </subcellularLocation>
</comment>
<dbReference type="InterPro" id="IPR048591">
    <property type="entry name" value="WDHD1/CFT4_hel"/>
</dbReference>
<dbReference type="InterPro" id="IPR001680">
    <property type="entry name" value="WD40_rpt"/>
</dbReference>
<dbReference type="GO" id="GO:0006261">
    <property type="term" value="P:DNA-templated DNA replication"/>
    <property type="evidence" value="ECO:0007669"/>
    <property type="project" value="TreeGrafter"/>
</dbReference>
<dbReference type="InParanoid" id="A0A317Y0D1"/>
<evidence type="ECO:0000259" key="7">
    <source>
        <dbReference type="Pfam" id="PF12341"/>
    </source>
</evidence>
<evidence type="ECO:0000256" key="6">
    <source>
        <dbReference type="SAM" id="MobiDB-lite"/>
    </source>
</evidence>
<dbReference type="FunCoup" id="A0A317Y0D1">
    <property type="interactions" value="365"/>
</dbReference>
<dbReference type="SMART" id="SM00320">
    <property type="entry name" value="WD40"/>
    <property type="match status" value="4"/>
</dbReference>
<feature type="repeat" description="WD" evidence="5">
    <location>
        <begin position="260"/>
        <end position="301"/>
    </location>
</feature>
<dbReference type="AlphaFoldDB" id="A0A317Y0D1"/>
<dbReference type="PROSITE" id="PS50294">
    <property type="entry name" value="WD_REPEATS_REGION"/>
    <property type="match status" value="1"/>
</dbReference>
<dbReference type="GO" id="GO:0003682">
    <property type="term" value="F:chromatin binding"/>
    <property type="evidence" value="ECO:0007669"/>
    <property type="project" value="TreeGrafter"/>
</dbReference>
<keyword evidence="3" id="KW-0677">Repeat</keyword>
<evidence type="ECO:0000256" key="2">
    <source>
        <dbReference type="ARBA" id="ARBA00022574"/>
    </source>
</evidence>
<dbReference type="Proteomes" id="UP000246740">
    <property type="component" value="Unassembled WGS sequence"/>
</dbReference>
<dbReference type="PANTHER" id="PTHR19932">
    <property type="entry name" value="WD REPEAT AND HMG-BOX DNA BINDING PROTEIN"/>
    <property type="match status" value="1"/>
</dbReference>
<proteinExistence type="predicted"/>
<dbReference type="Gene3D" id="2.130.10.10">
    <property type="entry name" value="YVTN repeat-like/Quinoprotein amine dehydrogenase"/>
    <property type="match status" value="1"/>
</dbReference>
<dbReference type="GO" id="GO:0000278">
    <property type="term" value="P:mitotic cell cycle"/>
    <property type="evidence" value="ECO:0007669"/>
    <property type="project" value="TreeGrafter"/>
</dbReference>
<feature type="region of interest" description="Disordered" evidence="6">
    <location>
        <begin position="1172"/>
        <end position="1205"/>
    </location>
</feature>
<evidence type="ECO:0000256" key="4">
    <source>
        <dbReference type="ARBA" id="ARBA00023242"/>
    </source>
</evidence>
<feature type="compositionally biased region" description="Low complexity" evidence="6">
    <location>
        <begin position="1068"/>
        <end position="1078"/>
    </location>
</feature>
<feature type="domain" description="WDHD1/CFT4 helical bundle" evidence="8">
    <location>
        <begin position="811"/>
        <end position="885"/>
    </location>
</feature>
<dbReference type="GO" id="GO:0006281">
    <property type="term" value="P:DNA repair"/>
    <property type="evidence" value="ECO:0007669"/>
    <property type="project" value="TreeGrafter"/>
</dbReference>
<dbReference type="OrthoDB" id="427368at2759"/>
<feature type="compositionally biased region" description="Low complexity" evidence="6">
    <location>
        <begin position="1115"/>
        <end position="1130"/>
    </location>
</feature>
<accession>A0A317Y0D1</accession>
<evidence type="ECO:0000313" key="11">
    <source>
        <dbReference type="Proteomes" id="UP000246740"/>
    </source>
</evidence>
<dbReference type="GO" id="GO:0043596">
    <property type="term" value="C:nuclear replication fork"/>
    <property type="evidence" value="ECO:0007669"/>
    <property type="project" value="TreeGrafter"/>
</dbReference>
<dbReference type="Pfam" id="PF20946">
    <property type="entry name" value="Ctf4_C"/>
    <property type="match status" value="1"/>
</dbReference>
<keyword evidence="4" id="KW-0539">Nucleus</keyword>
<sequence length="1205" mass="128427">MDSTQSDNLHVQIVHHGTTRVIHAPKAANVDRLFTGGDDRLVRILPSLPLPNVEPLLIEDATEAVTWIDTDEKYLVTASEDGSVRMYKHHPLDLDGKPTSPTVLQGLLRRESLPVRCVALERALKSGKTPRVAVCSDELIVKIIDVADPRRIQLLDGHSRGLRSAAWSPVAPILVTCSTDGVARVNDLGDVEPKLIRSIEGILPITRPESEEAALACWHPSGTFFVLPSKAHELVVISATNDSSAWQRVGAFVSNAAASIRAPSGSATALAFCPNGRYLAVATTDGQVTVWETETRQAIRARRADSLVTAISWSPNKDALAWTDNEGSLARWSDVLGSTHPSPCEYISFDSRKAARGSRSNIDDIFEGTGLSDDEDDAVDNRGAETDALDDFVVDDEGGRGAYGSRSAHGRGGSRAGGRARDPADSMLVASTRPQAAFQPTSTPMKGQRRYLAYNLLGSITAVEQDSHQTISFESFDTSARRNFRFSDMNSLSMASLAKQGILFAGKESGEHASSVYYKPFTPGSAASSLASEWTLNLALGEDIDAVALGGSGLRTASQDEDDEWAADDDSANAAQGMAVIATSKGYLRFLSTSGMQVYLWALGHPVITMAAGARALLVIHRTAGAPSGGFQDLGYKLIDLSSFDVIQDDAIPLSKDTHLRWVGFNDQQQPAFYDSNGSLFVLDRAHRCRQGRWVPSLDTKAATPAMGDAGISEAAIKAASKMDYWPVALTSRKLMVLMLKGGRSHPEVDGTRHLLQELELQLPLIHREGGTGPLEEKSLRDGMLATAVRDVKCAGLSSSVEAAGAGAGAGAGTGDDRLDATSLEMSADKSLLQLIQLACKADKHGRALDAARALHSTRTLEAALKIAAFFHLSSLAERMVALKGALADRPTKVELESRRWCDPAARGGPVYTYPALVDFAARSNPAGSGSNALAAAARKRASAALASDFRPSNGAGSVLGGLLSSSSSSSSSPSSALRDSAVPAVAMSSPAYAMHNESFVSDPDSFTNESSVGTGKENLFRDASMSGSAGEKRKSYPLAEEDAVPLQLAHQPPPPKQHRSNPFARTSSNLPSNSSSNQQRTASGDKSSRERDRDRDREMHKSTSFFERIEPFEASSSSGVAGAARSVGAKQSRLTGFAFKPKTAPVAAAVHVESVPTDVDAPHPEAELENALHHNNNDDDMSVEDPTAKFSQRLDADPTVQFST</sequence>
<reference evidence="10 11" key="1">
    <citation type="journal article" date="2018" name="Mol. Biol. Evol.">
        <title>Broad Genomic Sampling Reveals a Smut Pathogenic Ancestry of the Fungal Clade Ustilaginomycotina.</title>
        <authorList>
            <person name="Kijpornyongpan T."/>
            <person name="Mondo S.J."/>
            <person name="Barry K."/>
            <person name="Sandor L."/>
            <person name="Lee J."/>
            <person name="Lipzen A."/>
            <person name="Pangilinan J."/>
            <person name="LaButti K."/>
            <person name="Hainaut M."/>
            <person name="Henrissat B."/>
            <person name="Grigoriev I.V."/>
            <person name="Spatafora J.W."/>
            <person name="Aime M.C."/>
        </authorList>
    </citation>
    <scope>NUCLEOTIDE SEQUENCE [LARGE SCALE GENOMIC DNA]</scope>
    <source>
        <strain evidence="10 11">MCA 3645</strain>
    </source>
</reference>
<name>A0A317Y0D1_9BASI</name>
<dbReference type="STRING" id="1882483.A0A317Y0D1"/>
<dbReference type="PANTHER" id="PTHR19932:SF10">
    <property type="entry name" value="WD REPEAT AND HMG-BOX DNA-BINDING PROTEIN 1"/>
    <property type="match status" value="1"/>
</dbReference>
<feature type="compositionally biased region" description="Polar residues" evidence="6">
    <location>
        <begin position="1005"/>
        <end position="1014"/>
    </location>
</feature>
<dbReference type="InterPro" id="IPR015943">
    <property type="entry name" value="WD40/YVTN_repeat-like_dom_sf"/>
</dbReference>
<evidence type="ECO:0000256" key="1">
    <source>
        <dbReference type="ARBA" id="ARBA00004123"/>
    </source>
</evidence>
<evidence type="ECO:0000256" key="5">
    <source>
        <dbReference type="PROSITE-ProRule" id="PRU00221"/>
    </source>
</evidence>
<feature type="region of interest" description="Disordered" evidence="6">
    <location>
        <begin position="1003"/>
        <end position="1131"/>
    </location>
</feature>
<organism evidence="10 11">
    <name type="scientific">Testicularia cyperi</name>
    <dbReference type="NCBI Taxonomy" id="1882483"/>
    <lineage>
        <taxon>Eukaryota</taxon>
        <taxon>Fungi</taxon>
        <taxon>Dikarya</taxon>
        <taxon>Basidiomycota</taxon>
        <taxon>Ustilaginomycotina</taxon>
        <taxon>Ustilaginomycetes</taxon>
        <taxon>Ustilaginales</taxon>
        <taxon>Anthracoideaceae</taxon>
        <taxon>Testicularia</taxon>
    </lineage>
</organism>
<feature type="compositionally biased region" description="Basic and acidic residues" evidence="6">
    <location>
        <begin position="1087"/>
        <end position="1112"/>
    </location>
</feature>
<evidence type="ECO:0000259" key="8">
    <source>
        <dbReference type="Pfam" id="PF20946"/>
    </source>
</evidence>
<protein>
    <submittedName>
        <fullName evidence="10">Uncharacterized protein</fullName>
    </submittedName>
</protein>
<keyword evidence="2 5" id="KW-0853">WD repeat</keyword>
<dbReference type="InterPro" id="IPR036322">
    <property type="entry name" value="WD40_repeat_dom_sf"/>
</dbReference>
<dbReference type="PROSITE" id="PS50082">
    <property type="entry name" value="WD_REPEATS_2"/>
    <property type="match status" value="2"/>
</dbReference>